<comment type="caution">
    <text evidence="2">The sequence shown here is derived from an EMBL/GenBank/DDBJ whole genome shotgun (WGS) entry which is preliminary data.</text>
</comment>
<evidence type="ECO:0000313" key="3">
    <source>
        <dbReference type="Proteomes" id="UP000051639"/>
    </source>
</evidence>
<name>A0A0R2H013_9LACO</name>
<keyword evidence="3" id="KW-1185">Reference proteome</keyword>
<dbReference type="EMBL" id="JQBA01000068">
    <property type="protein sequence ID" value="KRN43255.1"/>
    <property type="molecule type" value="Genomic_DNA"/>
</dbReference>
<dbReference type="Gene3D" id="3.90.550.10">
    <property type="entry name" value="Spore Coat Polysaccharide Biosynthesis Protein SpsA, Chain A"/>
    <property type="match status" value="1"/>
</dbReference>
<proteinExistence type="predicted"/>
<dbReference type="InterPro" id="IPR029044">
    <property type="entry name" value="Nucleotide-diphossugar_trans"/>
</dbReference>
<evidence type="ECO:0000259" key="1">
    <source>
        <dbReference type="Pfam" id="PF13632"/>
    </source>
</evidence>
<sequence>MAAYGRNKTRNAEQNFLTRCINQEILVTQRIRHIALWNLFGIGYIPGTNFAVATQAMRDLGGWQDGALTEDTDLSFKLMLQGKQIALAYQAANRILYACANKLKMRKQ</sequence>
<dbReference type="PATRIC" id="fig|148604.4.peg.1850"/>
<dbReference type="Proteomes" id="UP000051639">
    <property type="component" value="Unassembled WGS sequence"/>
</dbReference>
<dbReference type="AlphaFoldDB" id="A0A0R2H013"/>
<accession>A0A0R2H013</accession>
<reference evidence="2 3" key="1">
    <citation type="journal article" date="2015" name="Genome Announc.">
        <title>Expanding the biotechnology potential of lactobacilli through comparative genomics of 213 strains and associated genera.</title>
        <authorList>
            <person name="Sun Z."/>
            <person name="Harris H.M."/>
            <person name="McCann A."/>
            <person name="Guo C."/>
            <person name="Argimon S."/>
            <person name="Zhang W."/>
            <person name="Yang X."/>
            <person name="Jeffery I.B."/>
            <person name="Cooney J.C."/>
            <person name="Kagawa T.F."/>
            <person name="Liu W."/>
            <person name="Song Y."/>
            <person name="Salvetti E."/>
            <person name="Wrobel A."/>
            <person name="Rasinkangas P."/>
            <person name="Parkhill J."/>
            <person name="Rea M.C."/>
            <person name="O'Sullivan O."/>
            <person name="Ritari J."/>
            <person name="Douillard F.P."/>
            <person name="Paul Ross R."/>
            <person name="Yang R."/>
            <person name="Briner A.E."/>
            <person name="Felis G.E."/>
            <person name="de Vos W.M."/>
            <person name="Barrangou R."/>
            <person name="Klaenhammer T.R."/>
            <person name="Caufield P.W."/>
            <person name="Cui Y."/>
            <person name="Zhang H."/>
            <person name="O'Toole P.W."/>
        </authorList>
    </citation>
    <scope>NUCLEOTIDE SEQUENCE [LARGE SCALE GENOMIC DNA]</scope>
    <source>
        <strain evidence="2 3">DSM 14792</strain>
    </source>
</reference>
<dbReference type="SUPFAM" id="SSF53448">
    <property type="entry name" value="Nucleotide-diphospho-sugar transferases"/>
    <property type="match status" value="1"/>
</dbReference>
<evidence type="ECO:0000313" key="2">
    <source>
        <dbReference type="EMBL" id="KRN43255.1"/>
    </source>
</evidence>
<dbReference type="Pfam" id="PF13632">
    <property type="entry name" value="Glyco_trans_2_3"/>
    <property type="match status" value="1"/>
</dbReference>
<organism evidence="2 3">
    <name type="scientific">Limosilactobacillus ingluviei</name>
    <dbReference type="NCBI Taxonomy" id="148604"/>
    <lineage>
        <taxon>Bacteria</taxon>
        <taxon>Bacillati</taxon>
        <taxon>Bacillota</taxon>
        <taxon>Bacilli</taxon>
        <taxon>Lactobacillales</taxon>
        <taxon>Lactobacillaceae</taxon>
        <taxon>Limosilactobacillus</taxon>
    </lineage>
</organism>
<dbReference type="InterPro" id="IPR001173">
    <property type="entry name" value="Glyco_trans_2-like"/>
</dbReference>
<feature type="domain" description="Glycosyltransferase 2-like" evidence="1">
    <location>
        <begin position="13"/>
        <end position="90"/>
    </location>
</feature>
<gene>
    <name evidence="2" type="ORF">IV41_GL001790</name>
</gene>
<protein>
    <recommendedName>
        <fullName evidence="1">Glycosyltransferase 2-like domain-containing protein</fullName>
    </recommendedName>
</protein>